<evidence type="ECO:0000313" key="2">
    <source>
        <dbReference type="Proteomes" id="UP001187734"/>
    </source>
</evidence>
<reference evidence="1" key="1">
    <citation type="submission" date="2018-03" db="EMBL/GenBank/DDBJ databases">
        <authorList>
            <person name="Guldener U."/>
        </authorList>
    </citation>
    <scope>NUCLEOTIDE SEQUENCE</scope>
</reference>
<proteinExistence type="predicted"/>
<evidence type="ECO:0000313" key="1">
    <source>
        <dbReference type="EMBL" id="SPJ73911.1"/>
    </source>
</evidence>
<organism evidence="1 2">
    <name type="scientific">Fusarium torulosum</name>
    <dbReference type="NCBI Taxonomy" id="33205"/>
    <lineage>
        <taxon>Eukaryota</taxon>
        <taxon>Fungi</taxon>
        <taxon>Dikarya</taxon>
        <taxon>Ascomycota</taxon>
        <taxon>Pezizomycotina</taxon>
        <taxon>Sordariomycetes</taxon>
        <taxon>Hypocreomycetidae</taxon>
        <taxon>Hypocreales</taxon>
        <taxon>Nectriaceae</taxon>
        <taxon>Fusarium</taxon>
    </lineage>
</organism>
<dbReference type="EMBL" id="ONZP01000108">
    <property type="protein sequence ID" value="SPJ73911.1"/>
    <property type="molecule type" value="Genomic_DNA"/>
</dbReference>
<name>A0AAE8M3Z5_9HYPO</name>
<protein>
    <submittedName>
        <fullName evidence="1">Uncharacterized protein</fullName>
    </submittedName>
</protein>
<sequence>MSNEEADQTYLDALHQCILPSDVRHLVNGYSQYSNRQLRLVNTYDRIWKIASSIARPLFSCVKLQYDSFVGSSSSTEAVKLKLRSGALALVSVRGLLPYMSGDCQAELASLVQYDFQHESRLEDKYEILNAKMLILAGFEDCLVLFDAKERDKIDEKLAQYDKEIQSNLQAGEARHKVDDYEKLIRPGSEDMRQQVEKTVTDVRSWILPTADKAKNLGDDAWYNEVVIKVSDVSQKICQDLEPRSTAELAYFVTRLASTIEECYKNETRINAEMLHPYCPSHFQ</sequence>
<gene>
    <name evidence="1" type="ORF">FTOL_03641</name>
</gene>
<dbReference type="Proteomes" id="UP001187734">
    <property type="component" value="Unassembled WGS sequence"/>
</dbReference>
<dbReference type="AlphaFoldDB" id="A0AAE8M3Z5"/>
<accession>A0AAE8M3Z5</accession>
<comment type="caution">
    <text evidence="1">The sequence shown here is derived from an EMBL/GenBank/DDBJ whole genome shotgun (WGS) entry which is preliminary data.</text>
</comment>
<keyword evidence="2" id="KW-1185">Reference proteome</keyword>